<reference evidence="4 5" key="1">
    <citation type="submission" date="2019-06" db="EMBL/GenBank/DDBJ databases">
        <title>Genomic Encyclopedia of Archaeal and Bacterial Type Strains, Phase II (KMG-II): from individual species to whole genera.</title>
        <authorList>
            <person name="Goeker M."/>
        </authorList>
    </citation>
    <scope>NUCLEOTIDE SEQUENCE [LARGE SCALE GENOMIC DNA]</scope>
    <source>
        <strain evidence="4 5">DSM 7270</strain>
    </source>
</reference>
<sequence>MRMQHPLGLGRLHWLLCERAPLVVRAQCMPPDWLSEGERARLTTLRHLGRRAEFLACRFALRYLLASAYGTAVDYWRLDAPSGRAPCLDAKHHGMQAAQSTYLSLSHSDDWLACAVAQYPVGIDLEIRDLHNSARLGDPLLLASIACTPTETAQMQALQSKGAQQRYFMRLWSMKEAYFKCLGTGVNFSAIRSIECRPEELASQGLVLARARSLQGALVDGRVAALSVCVRNSEIALDGCPLVNGMAVTWRKEDSCHLVSLVD</sequence>
<dbReference type="Gene3D" id="3.90.470.20">
    <property type="entry name" value="4'-phosphopantetheinyl transferase domain"/>
    <property type="match status" value="1"/>
</dbReference>
<dbReference type="GO" id="GO:0000287">
    <property type="term" value="F:magnesium ion binding"/>
    <property type="evidence" value="ECO:0007669"/>
    <property type="project" value="InterPro"/>
</dbReference>
<name>A0A543L7Z9_9BURK</name>
<dbReference type="GO" id="GO:0008897">
    <property type="term" value="F:holo-[acyl-carrier-protein] synthase activity"/>
    <property type="evidence" value="ECO:0007669"/>
    <property type="project" value="InterPro"/>
</dbReference>
<evidence type="ECO:0000256" key="2">
    <source>
        <dbReference type="ARBA" id="ARBA00022679"/>
    </source>
</evidence>
<proteinExistence type="inferred from homology"/>
<dbReference type="InterPro" id="IPR037143">
    <property type="entry name" value="4-PPantetheinyl_Trfase_dom_sf"/>
</dbReference>
<dbReference type="Pfam" id="PF01648">
    <property type="entry name" value="ACPS"/>
    <property type="match status" value="1"/>
</dbReference>
<dbReference type="AlphaFoldDB" id="A0A543L7Z9"/>
<evidence type="ECO:0000313" key="4">
    <source>
        <dbReference type="EMBL" id="TQN03454.1"/>
    </source>
</evidence>
<dbReference type="SUPFAM" id="SSF56214">
    <property type="entry name" value="4'-phosphopantetheinyl transferase"/>
    <property type="match status" value="2"/>
</dbReference>
<dbReference type="PANTHER" id="PTHR12215">
    <property type="entry name" value="PHOSPHOPANTETHEINE TRANSFERASE"/>
    <property type="match status" value="1"/>
</dbReference>
<keyword evidence="2 4" id="KW-0808">Transferase</keyword>
<accession>A0A543L7Z9</accession>
<dbReference type="InterPro" id="IPR008278">
    <property type="entry name" value="4-PPantetheinyl_Trfase_dom"/>
</dbReference>
<gene>
    <name evidence="4" type="ORF">BDD18_2137</name>
</gene>
<dbReference type="Proteomes" id="UP000316993">
    <property type="component" value="Unassembled WGS sequence"/>
</dbReference>
<dbReference type="InterPro" id="IPR050559">
    <property type="entry name" value="P-Pant_transferase_sf"/>
</dbReference>
<dbReference type="EMBL" id="VFPV01000002">
    <property type="protein sequence ID" value="TQN03454.1"/>
    <property type="molecule type" value="Genomic_DNA"/>
</dbReference>
<evidence type="ECO:0000256" key="1">
    <source>
        <dbReference type="ARBA" id="ARBA00010990"/>
    </source>
</evidence>
<evidence type="ECO:0000259" key="3">
    <source>
        <dbReference type="Pfam" id="PF01648"/>
    </source>
</evidence>
<organism evidence="4 5">
    <name type="scientific">Acidovorax temperans</name>
    <dbReference type="NCBI Taxonomy" id="80878"/>
    <lineage>
        <taxon>Bacteria</taxon>
        <taxon>Pseudomonadati</taxon>
        <taxon>Pseudomonadota</taxon>
        <taxon>Betaproteobacteria</taxon>
        <taxon>Burkholderiales</taxon>
        <taxon>Comamonadaceae</taxon>
        <taxon>Acidovorax</taxon>
    </lineage>
</organism>
<evidence type="ECO:0000313" key="5">
    <source>
        <dbReference type="Proteomes" id="UP000316993"/>
    </source>
</evidence>
<comment type="similarity">
    <text evidence="1">Belongs to the P-Pant transferase superfamily. Gsp/Sfp/HetI/AcpT family.</text>
</comment>
<dbReference type="PANTHER" id="PTHR12215:SF10">
    <property type="entry name" value="L-AMINOADIPATE-SEMIALDEHYDE DEHYDROGENASE-PHOSPHOPANTETHEINYL TRANSFERASE"/>
    <property type="match status" value="1"/>
</dbReference>
<dbReference type="GO" id="GO:0005829">
    <property type="term" value="C:cytosol"/>
    <property type="evidence" value="ECO:0007669"/>
    <property type="project" value="TreeGrafter"/>
</dbReference>
<comment type="caution">
    <text evidence="4">The sequence shown here is derived from an EMBL/GenBank/DDBJ whole genome shotgun (WGS) entry which is preliminary data.</text>
</comment>
<feature type="domain" description="4'-phosphopantetheinyl transferase" evidence="3">
    <location>
        <begin position="120"/>
        <end position="201"/>
    </location>
</feature>
<dbReference type="GO" id="GO:0019878">
    <property type="term" value="P:lysine biosynthetic process via aminoadipic acid"/>
    <property type="evidence" value="ECO:0007669"/>
    <property type="project" value="TreeGrafter"/>
</dbReference>
<protein>
    <submittedName>
        <fullName evidence="4">4'-phosphopantetheinyl transferase superfamily protein</fullName>
    </submittedName>
</protein>